<dbReference type="AlphaFoldDB" id="A0A4U5NXW2"/>
<comment type="caution">
    <text evidence="2">The sequence shown here is derived from an EMBL/GenBank/DDBJ whole genome shotgun (WGS) entry which is preliminary data.</text>
</comment>
<keyword evidence="1" id="KW-0812">Transmembrane</keyword>
<evidence type="ECO:0000313" key="2">
    <source>
        <dbReference type="EMBL" id="TKR88134.1"/>
    </source>
</evidence>
<reference evidence="2 3" key="2">
    <citation type="journal article" date="2019" name="G3 (Bethesda)">
        <title>Hybrid Assembly of the Genome of the Entomopathogenic Nematode Steinernema carpocapsae Identifies the X-Chromosome.</title>
        <authorList>
            <person name="Serra L."/>
            <person name="Macchietto M."/>
            <person name="Macias-Munoz A."/>
            <person name="McGill C.J."/>
            <person name="Rodriguez I.M."/>
            <person name="Rodriguez B."/>
            <person name="Murad R."/>
            <person name="Mortazavi A."/>
        </authorList>
    </citation>
    <scope>NUCLEOTIDE SEQUENCE [LARGE SCALE GENOMIC DNA]</scope>
    <source>
        <strain evidence="2 3">ALL</strain>
    </source>
</reference>
<keyword evidence="3" id="KW-1185">Reference proteome</keyword>
<organism evidence="2 3">
    <name type="scientific">Steinernema carpocapsae</name>
    <name type="common">Entomopathogenic nematode</name>
    <dbReference type="NCBI Taxonomy" id="34508"/>
    <lineage>
        <taxon>Eukaryota</taxon>
        <taxon>Metazoa</taxon>
        <taxon>Ecdysozoa</taxon>
        <taxon>Nematoda</taxon>
        <taxon>Chromadorea</taxon>
        <taxon>Rhabditida</taxon>
        <taxon>Tylenchina</taxon>
        <taxon>Panagrolaimomorpha</taxon>
        <taxon>Strongyloidoidea</taxon>
        <taxon>Steinernematidae</taxon>
        <taxon>Steinernema</taxon>
    </lineage>
</organism>
<gene>
    <name evidence="2" type="ORF">L596_012423</name>
</gene>
<dbReference type="EMBL" id="AZBU02000003">
    <property type="protein sequence ID" value="TKR88134.1"/>
    <property type="molecule type" value="Genomic_DNA"/>
</dbReference>
<evidence type="ECO:0000256" key="1">
    <source>
        <dbReference type="SAM" id="Phobius"/>
    </source>
</evidence>
<evidence type="ECO:0000313" key="3">
    <source>
        <dbReference type="Proteomes" id="UP000298663"/>
    </source>
</evidence>
<protein>
    <submittedName>
        <fullName evidence="2">Uncharacterized protein</fullName>
    </submittedName>
</protein>
<feature type="transmembrane region" description="Helical" evidence="1">
    <location>
        <begin position="367"/>
        <end position="392"/>
    </location>
</feature>
<keyword evidence="1" id="KW-1133">Transmembrane helix</keyword>
<dbReference type="Proteomes" id="UP000298663">
    <property type="component" value="Unassembled WGS sequence"/>
</dbReference>
<reference evidence="2 3" key="1">
    <citation type="journal article" date="2015" name="Genome Biol.">
        <title>Comparative genomics of Steinernema reveals deeply conserved gene regulatory networks.</title>
        <authorList>
            <person name="Dillman A.R."/>
            <person name="Macchietto M."/>
            <person name="Porter C.F."/>
            <person name="Rogers A."/>
            <person name="Williams B."/>
            <person name="Antoshechkin I."/>
            <person name="Lee M.M."/>
            <person name="Goodwin Z."/>
            <person name="Lu X."/>
            <person name="Lewis E.E."/>
            <person name="Goodrich-Blair H."/>
            <person name="Stock S.P."/>
            <person name="Adams B.J."/>
            <person name="Sternberg P.W."/>
            <person name="Mortazavi A."/>
        </authorList>
    </citation>
    <scope>NUCLEOTIDE SEQUENCE [LARGE SCALE GENOMIC DNA]</scope>
    <source>
        <strain evidence="2 3">ALL</strain>
    </source>
</reference>
<proteinExistence type="predicted"/>
<keyword evidence="1" id="KW-0472">Membrane</keyword>
<sequence length="505" mass="56861">MRPLAGRPHSFQVSAYGQPLRSNEAPSATHAKAMDRRILLLFVLPLGLVAEANRCDGISWEYKVDFYLRPCWITAYFNGVPLNLAASEHFKCNLEHPTDVYKTCKFLAGYKGYRFCIEYRQPRLNAIDGNVIDTISVEPRYVVKPSHLLVADGHFPWPVYFTNSEDVKPVLVEYFTFYNHTLYYAGRKWLDVPLPIPPAMKLTVLQEKEISLPGVSHCHQFLISIPRLCSVDPRSPGRSANGSVHIDTSLDPVEKKLIQVIKGKKVFRKLCKPSDNREKVEKLKFGEETLIVNRPDELFCYFIDDCEVAYGPATLLKDFIVVPTNVIRFPIPLESPSGSEKHSASASTSKESPILFGRQFDVAKFSIALSSLILVVVTINFVAASFLLFTYCTTRPRPRKKKIGVPTEARMRSNTKMTAAPQIVAKLDEAPTQNTSTVAASFLEPEILKTAEKTHIETQLEDDKTTLETLQDFRNPSDPAIIDPEYLDLTMAEEVTQLSSKEKIA</sequence>
<name>A0A4U5NXW2_STECR</name>
<accession>A0A4U5NXW2</accession>